<dbReference type="InterPro" id="IPR009875">
    <property type="entry name" value="PilZ_domain"/>
</dbReference>
<feature type="compositionally biased region" description="Basic and acidic residues" evidence="1">
    <location>
        <begin position="112"/>
        <end position="126"/>
    </location>
</feature>
<proteinExistence type="predicted"/>
<organism evidence="3">
    <name type="scientific">hydrothermal vent metagenome</name>
    <dbReference type="NCBI Taxonomy" id="652676"/>
    <lineage>
        <taxon>unclassified sequences</taxon>
        <taxon>metagenomes</taxon>
        <taxon>ecological metagenomes</taxon>
    </lineage>
</organism>
<name>A0A3B0RAQ4_9ZZZZ</name>
<dbReference type="EMBL" id="UOEC01000048">
    <property type="protein sequence ID" value="VAV88597.1"/>
    <property type="molecule type" value="Genomic_DNA"/>
</dbReference>
<protein>
    <recommendedName>
        <fullName evidence="2">PilZ domain-containing protein</fullName>
    </recommendedName>
</protein>
<evidence type="ECO:0000259" key="2">
    <source>
        <dbReference type="Pfam" id="PF07238"/>
    </source>
</evidence>
<dbReference type="GO" id="GO:0035438">
    <property type="term" value="F:cyclic-di-GMP binding"/>
    <property type="evidence" value="ECO:0007669"/>
    <property type="project" value="InterPro"/>
</dbReference>
<feature type="domain" description="PilZ" evidence="2">
    <location>
        <begin position="114"/>
        <end position="192"/>
    </location>
</feature>
<dbReference type="Pfam" id="PF07238">
    <property type="entry name" value="PilZ"/>
    <property type="match status" value="1"/>
</dbReference>
<dbReference type="AlphaFoldDB" id="A0A3B0RAQ4"/>
<evidence type="ECO:0000256" key="1">
    <source>
        <dbReference type="SAM" id="MobiDB-lite"/>
    </source>
</evidence>
<dbReference type="SUPFAM" id="SSF141371">
    <property type="entry name" value="PilZ domain-like"/>
    <property type="match status" value="1"/>
</dbReference>
<accession>A0A3B0RAQ4</accession>
<reference evidence="3" key="1">
    <citation type="submission" date="2018-06" db="EMBL/GenBank/DDBJ databases">
        <authorList>
            <person name="Zhirakovskaya E."/>
        </authorList>
    </citation>
    <scope>NUCLEOTIDE SEQUENCE</scope>
</reference>
<gene>
    <name evidence="3" type="ORF">MNBD_ALPHA08-2169</name>
</gene>
<feature type="region of interest" description="Disordered" evidence="1">
    <location>
        <begin position="112"/>
        <end position="132"/>
    </location>
</feature>
<evidence type="ECO:0000313" key="3">
    <source>
        <dbReference type="EMBL" id="VAV88597.1"/>
    </source>
</evidence>
<sequence length="198" mass="22033">MNIPVQSSEQQDAGQSDGAHQVLFGRLMLPDQTEHPFQISQISTEGATILTQVTAPAGIKIVAYIDEIGRVEANVIAEFDGGIGLEFIANESRRSRLEQKLKWLSEHDKDAASQRRHERFEPKDNNSHITMPDGRMYKTEVIDISLSGAAVKTDIMPNLGTYVLLGKMRGRVVRYIEEGIAIEFIRPLTEVSLSEKVA</sequence>